<name>A0AAU9JJB7_9CILI</name>
<sequence>MGAIQAKELHKETHNQAKPSGSDPEIREERRISDSIDTLNLSHIPNDIINSWNFNCLNDSASPSKDLDEFMYSQESRSSRNSISLEHTIKDCLSNLNCVTDLCPRFSYQIDKFNNKFALGDEAIRGIFESDLEACEVPDNCNEMEL</sequence>
<keyword evidence="3" id="KW-1185">Reference proteome</keyword>
<evidence type="ECO:0000313" key="3">
    <source>
        <dbReference type="Proteomes" id="UP001162131"/>
    </source>
</evidence>
<comment type="caution">
    <text evidence="2">The sequence shown here is derived from an EMBL/GenBank/DDBJ whole genome shotgun (WGS) entry which is preliminary data.</text>
</comment>
<organism evidence="2 3">
    <name type="scientific">Blepharisma stoltei</name>
    <dbReference type="NCBI Taxonomy" id="1481888"/>
    <lineage>
        <taxon>Eukaryota</taxon>
        <taxon>Sar</taxon>
        <taxon>Alveolata</taxon>
        <taxon>Ciliophora</taxon>
        <taxon>Postciliodesmatophora</taxon>
        <taxon>Heterotrichea</taxon>
        <taxon>Heterotrichida</taxon>
        <taxon>Blepharismidae</taxon>
        <taxon>Blepharisma</taxon>
    </lineage>
</organism>
<proteinExistence type="predicted"/>
<evidence type="ECO:0000313" key="2">
    <source>
        <dbReference type="EMBL" id="CAG9324589.1"/>
    </source>
</evidence>
<reference evidence="2" key="1">
    <citation type="submission" date="2021-09" db="EMBL/GenBank/DDBJ databases">
        <authorList>
            <consortium name="AG Swart"/>
            <person name="Singh M."/>
            <person name="Singh A."/>
            <person name="Seah K."/>
            <person name="Emmerich C."/>
        </authorList>
    </citation>
    <scope>NUCLEOTIDE SEQUENCE</scope>
    <source>
        <strain evidence="2">ATCC30299</strain>
    </source>
</reference>
<dbReference type="EMBL" id="CAJZBQ010000036">
    <property type="protein sequence ID" value="CAG9324589.1"/>
    <property type="molecule type" value="Genomic_DNA"/>
</dbReference>
<evidence type="ECO:0000256" key="1">
    <source>
        <dbReference type="SAM" id="MobiDB-lite"/>
    </source>
</evidence>
<dbReference type="Proteomes" id="UP001162131">
    <property type="component" value="Unassembled WGS sequence"/>
</dbReference>
<feature type="region of interest" description="Disordered" evidence="1">
    <location>
        <begin position="1"/>
        <end position="27"/>
    </location>
</feature>
<protein>
    <submittedName>
        <fullName evidence="2">Uncharacterized protein</fullName>
    </submittedName>
</protein>
<gene>
    <name evidence="2" type="ORF">BSTOLATCC_MIC36375</name>
</gene>
<dbReference type="AlphaFoldDB" id="A0AAU9JJB7"/>
<accession>A0AAU9JJB7</accession>